<feature type="region of interest" description="Disordered" evidence="1">
    <location>
        <begin position="1"/>
        <end position="72"/>
    </location>
</feature>
<sequence>MFYSLKTRRKTAVKAEPQPSSSSSQLVNRSCRLTSKKSLDGEMDHENVAQEAKTNNVKFEKTPATRSTRKALGSSCSSKFQESKKNELIRSVYSTRRSTRLLEKCMADLSLKTTENLDKPEKN</sequence>
<evidence type="ECO:0000313" key="2">
    <source>
        <dbReference type="EMBL" id="CAH8358687.1"/>
    </source>
</evidence>
<reference evidence="2 3" key="1">
    <citation type="submission" date="2022-03" db="EMBL/GenBank/DDBJ databases">
        <authorList>
            <person name="Macdonald S."/>
            <person name="Ahmed S."/>
            <person name="Newling K."/>
        </authorList>
    </citation>
    <scope>NUCLEOTIDE SEQUENCE [LARGE SCALE GENOMIC DNA]</scope>
</reference>
<accession>A0ABC8KNG0</accession>
<dbReference type="AlphaFoldDB" id="A0ABC8KNG0"/>
<evidence type="ECO:0000313" key="3">
    <source>
        <dbReference type="Proteomes" id="UP001642260"/>
    </source>
</evidence>
<keyword evidence="3" id="KW-1185">Reference proteome</keyword>
<feature type="compositionally biased region" description="Basic and acidic residues" evidence="1">
    <location>
        <begin position="37"/>
        <end position="48"/>
    </location>
</feature>
<comment type="caution">
    <text evidence="2">The sequence shown here is derived from an EMBL/GenBank/DDBJ whole genome shotgun (WGS) entry which is preliminary data.</text>
</comment>
<evidence type="ECO:0000256" key="1">
    <source>
        <dbReference type="SAM" id="MobiDB-lite"/>
    </source>
</evidence>
<protein>
    <submittedName>
        <fullName evidence="2">Uncharacterized protein</fullName>
    </submittedName>
</protein>
<dbReference type="EMBL" id="CAKOAT010252487">
    <property type="protein sequence ID" value="CAH8358687.1"/>
    <property type="molecule type" value="Genomic_DNA"/>
</dbReference>
<organism evidence="2 3">
    <name type="scientific">Eruca vesicaria subsp. sativa</name>
    <name type="common">Garden rocket</name>
    <name type="synonym">Eruca sativa</name>
    <dbReference type="NCBI Taxonomy" id="29727"/>
    <lineage>
        <taxon>Eukaryota</taxon>
        <taxon>Viridiplantae</taxon>
        <taxon>Streptophyta</taxon>
        <taxon>Embryophyta</taxon>
        <taxon>Tracheophyta</taxon>
        <taxon>Spermatophyta</taxon>
        <taxon>Magnoliopsida</taxon>
        <taxon>eudicotyledons</taxon>
        <taxon>Gunneridae</taxon>
        <taxon>Pentapetalae</taxon>
        <taxon>rosids</taxon>
        <taxon>malvids</taxon>
        <taxon>Brassicales</taxon>
        <taxon>Brassicaceae</taxon>
        <taxon>Brassiceae</taxon>
        <taxon>Eruca</taxon>
    </lineage>
</organism>
<feature type="compositionally biased region" description="Polar residues" evidence="1">
    <location>
        <begin position="18"/>
        <end position="33"/>
    </location>
</feature>
<gene>
    <name evidence="2" type="ORF">ERUC_LOCUS24443</name>
</gene>
<name>A0ABC8KNG0_ERUVS</name>
<proteinExistence type="predicted"/>
<dbReference type="Proteomes" id="UP001642260">
    <property type="component" value="Unassembled WGS sequence"/>
</dbReference>
<feature type="compositionally biased region" description="Basic residues" evidence="1">
    <location>
        <begin position="1"/>
        <end position="12"/>
    </location>
</feature>